<dbReference type="InterPro" id="IPR044749">
    <property type="entry name" value="FANCM_DEXDc"/>
</dbReference>
<evidence type="ECO:0000256" key="9">
    <source>
        <dbReference type="ARBA" id="ARBA00023204"/>
    </source>
</evidence>
<dbReference type="OrthoDB" id="6513042at2759"/>
<dbReference type="GO" id="GO:0045003">
    <property type="term" value="P:double-strand break repair via synthesis-dependent strand annealing"/>
    <property type="evidence" value="ECO:0007669"/>
    <property type="project" value="TreeGrafter"/>
</dbReference>
<comment type="caution">
    <text evidence="14">The sequence shown here is derived from an EMBL/GenBank/DDBJ whole genome shotgun (WGS) entry which is preliminary data.</text>
</comment>
<reference evidence="15" key="1">
    <citation type="journal article" date="2019" name="Gigascience">
        <title>De novo genome assembly of the endangered Acer yangbiense, a plant species with extremely small populations endemic to Yunnan Province, China.</title>
        <authorList>
            <person name="Yang J."/>
            <person name="Wariss H.M."/>
            <person name="Tao L."/>
            <person name="Zhang R."/>
            <person name="Yun Q."/>
            <person name="Hollingsworth P."/>
            <person name="Dao Z."/>
            <person name="Luo G."/>
            <person name="Guo H."/>
            <person name="Ma Y."/>
            <person name="Sun W."/>
        </authorList>
    </citation>
    <scope>NUCLEOTIDE SEQUENCE [LARGE SCALE GENOMIC DNA]</scope>
    <source>
        <strain evidence="15">cv. Malutang</strain>
    </source>
</reference>
<evidence type="ECO:0000256" key="5">
    <source>
        <dbReference type="ARBA" id="ARBA00022801"/>
    </source>
</evidence>
<dbReference type="InterPro" id="IPR014001">
    <property type="entry name" value="Helicase_ATP-bd"/>
</dbReference>
<dbReference type="FunFam" id="3.40.50.300:FF:001992">
    <property type="entry name" value="ATP-dependent RNA helicase, putative"/>
    <property type="match status" value="1"/>
</dbReference>
<keyword evidence="9" id="KW-0234">DNA repair</keyword>
<sequence>MHVSDASRRPDLGRSSLFLLENNSIDRNSNTDAEGSEDAKRHLQLLMLHPIQVIHMLCMKEFDWEAAVKEIDVACETTKPSSASNPDASTNFSSNDQKKKPTISKQSKLDKFFGNAGPRPQVGLRPQVGPIAQLGPGPQFNVEFDEGDEKMCYLEIDAEAAKTWIYPVNVPVRDYQFNITKTALFANTLVALPTGLGKTLIAAVVMYNYFRWFPDVGSCISKTAALLGLLMAGKIVFAAPSRPLVMQQIEACHKIVGIPQEWTIDMTGQISPTRRACFWKTKRVFFVTPQVLEKDIQSGTCLVKYLVCLVIDEAHRALGNYSYCTAVRELMSVPVQLRILALTATPGSKQQTIQLIINNLHISTLEYRNENDDDVSPYVHNRKIELMEVAMGQDAAEITNLLLDIIRPYVNRLSTFGLLQNRDCQTLSPIDLLSSREKFRQAPPPDLPHIKFGEVEANFGALITLYHIRRLLSSHGIRPAYEMLEEKLKQGSFARFMSKNEIIRKVKLLMQQSLSHGAPSPKLSKMLEVLVDHFKTKDPKHSRVIIFSNFRGSVRDIMSTLANIGNLVKATEFIGQSSGKTLKGQSQKVQQAVLEKFRAGGYNVIVATSIGEEGLDIMEVDLVICFDANVSPIRMIQRMGRTGRKHDGRVDILFSSLKVPHIIKPEVQLVELSIDRFVTRVKKVKGDQAIETPIFKDNLTVAESEIIAKYFHPTRNSMRPSLIAFPHFQAFPSGVHKVMHSYRTGMLIDIMQHLQGLTFSRDSTISSVEDSNKCLGVQTECEKDEKDSLISDDIQGFKSLKKVTYSELSPIGTLRTKEKHSVPHFYGKSPTAHSYLFGSDLVSVDDLGNVVIVSLPALHFKELSHSKCLRATNTLLLNHMKQYSFHLKASDGNCNELTMQAKAIAEVTTSQTTCINNGALPISRLFESEEKRLDGFEKILETPIVNGKQLNEGDDISSETLDVVEIKELTQLADECNDVLSDTDLSPRLTSLIKSGVVPESPINESGLLNNDEINEFLVQDLDSLVKLCTEEQTKSPNLGELKRSSTDDGATGRNVSVSPVNIEIQTPLLKMKRSRGCTFLSPVTEEPETSLTNFRNSSCSRDWPLSPGDKSENVEPVRKFKRLCRAVDHGKNKNPLNMNENTVVGGVKHARSFSGTSSIQNKQGRGKKRLTEDVRTFIEEEAEVSSEVEISDDEEDDQDNNSHDDSFIDDRINPTAASTQAASGGVDMMAIYRRSLLSQSPVVRQPNVSAIYSPDSAAPMMRTSESGSSSAKTLYSIQTPQTPASVRINQERITSEAMPCTTTDSTRENEMNMENWKRKLNFFQSRSIPAINLEKQFAFQSDVTGRESCQQGQAGEMDTNRDTVDDDDQFYEYLDFDAVEEHAALLLKQKSEFTKQKQDLTPNFGVKDSPSFDLGV</sequence>
<keyword evidence="8" id="KW-0238">DNA-binding</keyword>
<dbReference type="PANTHER" id="PTHR14025">
    <property type="entry name" value="FANCONI ANEMIA GROUP M FANCM FAMILY MEMBER"/>
    <property type="match status" value="1"/>
</dbReference>
<keyword evidence="10" id="KW-0539">Nucleus</keyword>
<dbReference type="InterPro" id="IPR011545">
    <property type="entry name" value="DEAD/DEAH_box_helicase_dom"/>
</dbReference>
<accession>A0A5C7H8K1</accession>
<feature type="compositionally biased region" description="Polar residues" evidence="11">
    <location>
        <begin position="1091"/>
        <end position="1101"/>
    </location>
</feature>
<evidence type="ECO:0000256" key="2">
    <source>
        <dbReference type="ARBA" id="ARBA00009889"/>
    </source>
</evidence>
<evidence type="ECO:0000313" key="14">
    <source>
        <dbReference type="EMBL" id="TXG53433.1"/>
    </source>
</evidence>
<evidence type="ECO:0000256" key="3">
    <source>
        <dbReference type="ARBA" id="ARBA00022741"/>
    </source>
</evidence>
<feature type="region of interest" description="Disordered" evidence="11">
    <location>
        <begin position="78"/>
        <end position="105"/>
    </location>
</feature>
<dbReference type="CDD" id="cd18801">
    <property type="entry name" value="SF2_C_FANCM_Hef"/>
    <property type="match status" value="1"/>
</dbReference>
<evidence type="ECO:0000259" key="13">
    <source>
        <dbReference type="PROSITE" id="PS51194"/>
    </source>
</evidence>
<dbReference type="PANTHER" id="PTHR14025:SF20">
    <property type="entry name" value="FANCONI ANEMIA GROUP M PROTEIN"/>
    <property type="match status" value="1"/>
</dbReference>
<evidence type="ECO:0000256" key="4">
    <source>
        <dbReference type="ARBA" id="ARBA00022763"/>
    </source>
</evidence>
<protein>
    <recommendedName>
        <fullName evidence="16">Helicase ATP-binding domain-containing protein</fullName>
    </recommendedName>
</protein>
<comment type="similarity">
    <text evidence="2">Belongs to the DEAD box helicase family. DEAH subfamily. FANCM sub-subfamily.</text>
</comment>
<keyword evidence="3" id="KW-0547">Nucleotide-binding</keyword>
<dbReference type="InterPro" id="IPR001650">
    <property type="entry name" value="Helicase_C-like"/>
</dbReference>
<feature type="domain" description="Helicase C-terminal" evidence="13">
    <location>
        <begin position="522"/>
        <end position="707"/>
    </location>
</feature>
<dbReference type="GO" id="GO:0000400">
    <property type="term" value="F:four-way junction DNA binding"/>
    <property type="evidence" value="ECO:0007669"/>
    <property type="project" value="TreeGrafter"/>
</dbReference>
<evidence type="ECO:0000256" key="7">
    <source>
        <dbReference type="ARBA" id="ARBA00022840"/>
    </source>
</evidence>
<dbReference type="FunFam" id="3.40.50.300:FF:000861">
    <property type="entry name" value="Fanconi anemia, complementation group M"/>
    <property type="match status" value="1"/>
</dbReference>
<dbReference type="Proteomes" id="UP000323000">
    <property type="component" value="Chromosome 10"/>
</dbReference>
<evidence type="ECO:0000256" key="8">
    <source>
        <dbReference type="ARBA" id="ARBA00023125"/>
    </source>
</evidence>
<gene>
    <name evidence="14" type="ORF">EZV62_022602</name>
</gene>
<dbReference type="InterPro" id="IPR027417">
    <property type="entry name" value="P-loop_NTPase"/>
</dbReference>
<dbReference type="Gene3D" id="1.20.1320.20">
    <property type="entry name" value="hef helicase domain"/>
    <property type="match status" value="1"/>
</dbReference>
<evidence type="ECO:0000313" key="15">
    <source>
        <dbReference type="Proteomes" id="UP000323000"/>
    </source>
</evidence>
<evidence type="ECO:0000259" key="12">
    <source>
        <dbReference type="PROSITE" id="PS51192"/>
    </source>
</evidence>
<keyword evidence="15" id="KW-1185">Reference proteome</keyword>
<dbReference type="GO" id="GO:0009378">
    <property type="term" value="F:four-way junction helicase activity"/>
    <property type="evidence" value="ECO:0007669"/>
    <property type="project" value="TreeGrafter"/>
</dbReference>
<feature type="compositionally biased region" description="Polar residues" evidence="11">
    <location>
        <begin position="78"/>
        <end position="95"/>
    </location>
</feature>
<dbReference type="GO" id="GO:0036297">
    <property type="term" value="P:interstrand cross-link repair"/>
    <property type="evidence" value="ECO:0007669"/>
    <property type="project" value="TreeGrafter"/>
</dbReference>
<feature type="compositionally biased region" description="Acidic residues" evidence="11">
    <location>
        <begin position="1180"/>
        <end position="1200"/>
    </location>
</feature>
<dbReference type="GO" id="GO:0016787">
    <property type="term" value="F:hydrolase activity"/>
    <property type="evidence" value="ECO:0007669"/>
    <property type="project" value="UniProtKB-KW"/>
</dbReference>
<evidence type="ECO:0000256" key="1">
    <source>
        <dbReference type="ARBA" id="ARBA00004123"/>
    </source>
</evidence>
<dbReference type="CDD" id="cd12091">
    <property type="entry name" value="FANCM_ID"/>
    <property type="match status" value="1"/>
</dbReference>
<proteinExistence type="inferred from homology"/>
<evidence type="ECO:0008006" key="16">
    <source>
        <dbReference type="Google" id="ProtNLM"/>
    </source>
</evidence>
<dbReference type="PROSITE" id="PS51192">
    <property type="entry name" value="HELICASE_ATP_BIND_1"/>
    <property type="match status" value="1"/>
</dbReference>
<dbReference type="SUPFAM" id="SSF52540">
    <property type="entry name" value="P-loop containing nucleoside triphosphate hydrolases"/>
    <property type="match status" value="1"/>
</dbReference>
<feature type="region of interest" description="Disordered" evidence="11">
    <location>
        <begin position="1091"/>
        <end position="1113"/>
    </location>
</feature>
<evidence type="ECO:0000256" key="6">
    <source>
        <dbReference type="ARBA" id="ARBA00022806"/>
    </source>
</evidence>
<keyword evidence="5" id="KW-0378">Hydrolase</keyword>
<keyword evidence="7" id="KW-0067">ATP-binding</keyword>
<keyword evidence="6" id="KW-0347">Helicase</keyword>
<dbReference type="InterPro" id="IPR039686">
    <property type="entry name" value="FANCM/Mph1-like_ID"/>
</dbReference>
<name>A0A5C7H8K1_9ROSI</name>
<evidence type="ECO:0000256" key="11">
    <source>
        <dbReference type="SAM" id="MobiDB-lite"/>
    </source>
</evidence>
<dbReference type="Gene3D" id="3.40.50.300">
    <property type="entry name" value="P-loop containing nucleotide triphosphate hydrolases"/>
    <property type="match status" value="2"/>
</dbReference>
<dbReference type="PROSITE" id="PS51194">
    <property type="entry name" value="HELICASE_CTER"/>
    <property type="match status" value="1"/>
</dbReference>
<feature type="domain" description="Helicase ATP-binding" evidence="12">
    <location>
        <begin position="179"/>
        <end position="364"/>
    </location>
</feature>
<dbReference type="EMBL" id="VAHF01000010">
    <property type="protein sequence ID" value="TXG53433.1"/>
    <property type="molecule type" value="Genomic_DNA"/>
</dbReference>
<dbReference type="Pfam" id="PF00271">
    <property type="entry name" value="Helicase_C"/>
    <property type="match status" value="1"/>
</dbReference>
<dbReference type="CDD" id="cd18033">
    <property type="entry name" value="DEXDc_FANCM"/>
    <property type="match status" value="1"/>
</dbReference>
<dbReference type="GO" id="GO:0043138">
    <property type="term" value="F:3'-5' DNA helicase activity"/>
    <property type="evidence" value="ECO:0007669"/>
    <property type="project" value="InterPro"/>
</dbReference>
<keyword evidence="4" id="KW-0227">DNA damage</keyword>
<comment type="subcellular location">
    <subcellularLocation>
        <location evidence="1">Nucleus</location>
    </subcellularLocation>
</comment>
<feature type="region of interest" description="Disordered" evidence="11">
    <location>
        <begin position="1180"/>
        <end position="1221"/>
    </location>
</feature>
<evidence type="ECO:0000256" key="10">
    <source>
        <dbReference type="ARBA" id="ARBA00023242"/>
    </source>
</evidence>
<organism evidence="14 15">
    <name type="scientific">Acer yangbiense</name>
    <dbReference type="NCBI Taxonomy" id="1000413"/>
    <lineage>
        <taxon>Eukaryota</taxon>
        <taxon>Viridiplantae</taxon>
        <taxon>Streptophyta</taxon>
        <taxon>Embryophyta</taxon>
        <taxon>Tracheophyta</taxon>
        <taxon>Spermatophyta</taxon>
        <taxon>Magnoliopsida</taxon>
        <taxon>eudicotyledons</taxon>
        <taxon>Gunneridae</taxon>
        <taxon>Pentapetalae</taxon>
        <taxon>rosids</taxon>
        <taxon>malvids</taxon>
        <taxon>Sapindales</taxon>
        <taxon>Sapindaceae</taxon>
        <taxon>Hippocastanoideae</taxon>
        <taxon>Acereae</taxon>
        <taxon>Acer</taxon>
    </lineage>
</organism>
<dbReference type="SMART" id="SM00487">
    <property type="entry name" value="DEXDc"/>
    <property type="match status" value="1"/>
</dbReference>
<dbReference type="Pfam" id="PF00270">
    <property type="entry name" value="DEAD"/>
    <property type="match status" value="1"/>
</dbReference>
<dbReference type="SMART" id="SM00490">
    <property type="entry name" value="HELICc"/>
    <property type="match status" value="1"/>
</dbReference>
<dbReference type="GO" id="GO:0005524">
    <property type="term" value="F:ATP binding"/>
    <property type="evidence" value="ECO:0007669"/>
    <property type="project" value="UniProtKB-KW"/>
</dbReference>
<feature type="compositionally biased region" description="Basic and acidic residues" evidence="11">
    <location>
        <begin position="1201"/>
        <end position="1213"/>
    </location>
</feature>
<dbReference type="GO" id="GO:0005634">
    <property type="term" value="C:nucleus"/>
    <property type="evidence" value="ECO:0007669"/>
    <property type="project" value="UniProtKB-SubCell"/>
</dbReference>